<sequence length="213" mass="21816">MSSLPPTITPRSGDNVMVAVAAAPTPTPTTVPFPTLSPSSFSWTTPSNWDHKTRVYLDEAPGYLQLPACAMTPISTIVRDMSKGCGDGGRLTSYTCFCTDSYRKARWDISTEIAASCSKDASSASTPAVVRTVDAGPVTATAVATGSIAGSSTTVGEAGTSSNSGLSLPQAAVQSALGVFEAYCNIGVGHGIYQPSGEPSTGESVFAFSRSSI</sequence>
<dbReference type="Proteomes" id="UP001444661">
    <property type="component" value="Unassembled WGS sequence"/>
</dbReference>
<proteinExistence type="predicted"/>
<organism evidence="1 2">
    <name type="scientific">Apiospora rasikravindrae</name>
    <dbReference type="NCBI Taxonomy" id="990691"/>
    <lineage>
        <taxon>Eukaryota</taxon>
        <taxon>Fungi</taxon>
        <taxon>Dikarya</taxon>
        <taxon>Ascomycota</taxon>
        <taxon>Pezizomycotina</taxon>
        <taxon>Sordariomycetes</taxon>
        <taxon>Xylariomycetidae</taxon>
        <taxon>Amphisphaeriales</taxon>
        <taxon>Apiosporaceae</taxon>
        <taxon>Apiospora</taxon>
    </lineage>
</organism>
<name>A0ABR1S2X3_9PEZI</name>
<evidence type="ECO:0008006" key="3">
    <source>
        <dbReference type="Google" id="ProtNLM"/>
    </source>
</evidence>
<evidence type="ECO:0000313" key="1">
    <source>
        <dbReference type="EMBL" id="KAK8023931.1"/>
    </source>
</evidence>
<accession>A0ABR1S2X3</accession>
<keyword evidence="2" id="KW-1185">Reference proteome</keyword>
<dbReference type="EMBL" id="JAQQWK010000011">
    <property type="protein sequence ID" value="KAK8023931.1"/>
    <property type="molecule type" value="Genomic_DNA"/>
</dbReference>
<evidence type="ECO:0000313" key="2">
    <source>
        <dbReference type="Proteomes" id="UP001444661"/>
    </source>
</evidence>
<reference evidence="1 2" key="1">
    <citation type="submission" date="2023-01" db="EMBL/GenBank/DDBJ databases">
        <title>Analysis of 21 Apiospora genomes using comparative genomics revels a genus with tremendous synthesis potential of carbohydrate active enzymes and secondary metabolites.</title>
        <authorList>
            <person name="Sorensen T."/>
        </authorList>
    </citation>
    <scope>NUCLEOTIDE SEQUENCE [LARGE SCALE GENOMIC DNA]</scope>
    <source>
        <strain evidence="1 2">CBS 33761</strain>
    </source>
</reference>
<gene>
    <name evidence="1" type="ORF">PG993_011997</name>
</gene>
<protein>
    <recommendedName>
        <fullName evidence="3">Extracellular membrane protein CFEM domain-containing protein</fullName>
    </recommendedName>
</protein>
<comment type="caution">
    <text evidence="1">The sequence shown here is derived from an EMBL/GenBank/DDBJ whole genome shotgun (WGS) entry which is preliminary data.</text>
</comment>